<name>B9RAF3_RICCO</name>
<evidence type="ECO:0000313" key="2">
    <source>
        <dbReference type="Proteomes" id="UP000008311"/>
    </source>
</evidence>
<gene>
    <name evidence="1" type="ORF">RCOM_1506020</name>
</gene>
<reference evidence="2" key="1">
    <citation type="journal article" date="2010" name="Nat. Biotechnol.">
        <title>Draft genome sequence of the oilseed species Ricinus communis.</title>
        <authorList>
            <person name="Chan A.P."/>
            <person name="Crabtree J."/>
            <person name="Zhao Q."/>
            <person name="Lorenzi H."/>
            <person name="Orvis J."/>
            <person name="Puiu D."/>
            <person name="Melake-Berhan A."/>
            <person name="Jones K.M."/>
            <person name="Redman J."/>
            <person name="Chen G."/>
            <person name="Cahoon E.B."/>
            <person name="Gedil M."/>
            <person name="Stanke M."/>
            <person name="Haas B.J."/>
            <person name="Wortman J.R."/>
            <person name="Fraser-Liggett C.M."/>
            <person name="Ravel J."/>
            <person name="Rabinowicz P.D."/>
        </authorList>
    </citation>
    <scope>NUCLEOTIDE SEQUENCE [LARGE SCALE GENOMIC DNA]</scope>
    <source>
        <strain evidence="2">cv. Hale</strain>
    </source>
</reference>
<dbReference type="InParanoid" id="B9RAF3"/>
<evidence type="ECO:0000313" key="1">
    <source>
        <dbReference type="EMBL" id="EEF51780.1"/>
    </source>
</evidence>
<dbReference type="Proteomes" id="UP000008311">
    <property type="component" value="Unassembled WGS sequence"/>
</dbReference>
<accession>B9RAF3</accession>
<organism evidence="1 2">
    <name type="scientific">Ricinus communis</name>
    <name type="common">Castor bean</name>
    <dbReference type="NCBI Taxonomy" id="3988"/>
    <lineage>
        <taxon>Eukaryota</taxon>
        <taxon>Viridiplantae</taxon>
        <taxon>Streptophyta</taxon>
        <taxon>Embryophyta</taxon>
        <taxon>Tracheophyta</taxon>
        <taxon>Spermatophyta</taxon>
        <taxon>Magnoliopsida</taxon>
        <taxon>eudicotyledons</taxon>
        <taxon>Gunneridae</taxon>
        <taxon>Pentapetalae</taxon>
        <taxon>rosids</taxon>
        <taxon>fabids</taxon>
        <taxon>Malpighiales</taxon>
        <taxon>Euphorbiaceae</taxon>
        <taxon>Acalyphoideae</taxon>
        <taxon>Acalypheae</taxon>
        <taxon>Ricinus</taxon>
    </lineage>
</organism>
<dbReference type="EMBL" id="EQ973773">
    <property type="protein sequence ID" value="EEF51780.1"/>
    <property type="molecule type" value="Genomic_DNA"/>
</dbReference>
<proteinExistence type="predicted"/>
<protein>
    <submittedName>
        <fullName evidence="1">Uncharacterized protein</fullName>
    </submittedName>
</protein>
<keyword evidence="2" id="KW-1185">Reference proteome</keyword>
<sequence>MEKEGDRASLQVASEGVRWKSTGCLITSRELHCIFLTKWYHFFLPTSAAHGGFTF</sequence>
<dbReference type="AlphaFoldDB" id="B9RAF3"/>